<proteinExistence type="predicted"/>
<dbReference type="GO" id="GO:0005634">
    <property type="term" value="C:nucleus"/>
    <property type="evidence" value="ECO:0007669"/>
    <property type="project" value="TreeGrafter"/>
</dbReference>
<dbReference type="PROSITE" id="PS50011">
    <property type="entry name" value="PROTEIN_KINASE_DOM"/>
    <property type="match status" value="1"/>
</dbReference>
<dbReference type="GO" id="GO:0005524">
    <property type="term" value="F:ATP binding"/>
    <property type="evidence" value="ECO:0007669"/>
    <property type="project" value="UniProtKB-KW"/>
</dbReference>
<keyword evidence="2" id="KW-0547">Nucleotide-binding</keyword>
<name>A0A6A5Z1J4_9PLEO</name>
<evidence type="ECO:0000256" key="1">
    <source>
        <dbReference type="ARBA" id="ARBA00022679"/>
    </source>
</evidence>
<dbReference type="PANTHER" id="PTHR11042:SF190">
    <property type="entry name" value="MITOSIS INHIBITOR PROTEIN KINASE MIK1"/>
    <property type="match status" value="1"/>
</dbReference>
<evidence type="ECO:0000256" key="2">
    <source>
        <dbReference type="ARBA" id="ARBA00022741"/>
    </source>
</evidence>
<keyword evidence="4" id="KW-0067">ATP-binding</keyword>
<evidence type="ECO:0000256" key="4">
    <source>
        <dbReference type="ARBA" id="ARBA00022840"/>
    </source>
</evidence>
<evidence type="ECO:0000313" key="8">
    <source>
        <dbReference type="Proteomes" id="UP000799770"/>
    </source>
</evidence>
<sequence>MPKDDANEVANFLYWVIAGSSDKLDTSSTDVAGIAYCLTHLGFEILSVENFATTLNTGTSCRLIYSVAPYLLGGDSREENRWHIALSSTRFPTPVTSTYETACTSIQQTFHTAYTQSDRSQSVLRNPSYFYKDSEHTKLLQSKNIIPSDHRLEQDWSGGGQHVEFSKQEKQVINDILIAQGFLGSSSSAIVESVKCRRILLARKTIRCGRGFSKSQAVDEVAHLNRLDHSHIVRVIGTYVVDNDLSILMFPAAEYNLNSFLEKLHDPHLLCETDWNSIVSSSATFFCCLSGAMSYIHGKLTKHMDIKPANILVRDCWGSSAPRRVRYKVYIADFGIARSYVDIEAVETDGPTLFTRKFAAPEVVDRQKRGLAADVFSLGCVFVEILAALTTPIDLTCYGQLRVVQECQLAKGDERKTILQNLLSQNENGDTSYQANIEVIQDYVSTLSVSNAEVKHYGEITGKMLSRDPTKRPTAKDVAPDRMLHQCCIKGSDPLDAAPKEQSPNEESVES</sequence>
<dbReference type="InterPro" id="IPR011009">
    <property type="entry name" value="Kinase-like_dom_sf"/>
</dbReference>
<dbReference type="Gene3D" id="1.10.510.10">
    <property type="entry name" value="Transferase(Phosphotransferase) domain 1"/>
    <property type="match status" value="1"/>
</dbReference>
<dbReference type="PANTHER" id="PTHR11042">
    <property type="entry name" value="EUKARYOTIC TRANSLATION INITIATION FACTOR 2-ALPHA KINASE EIF2-ALPHA KINASE -RELATED"/>
    <property type="match status" value="1"/>
</dbReference>
<dbReference type="GO" id="GO:0005737">
    <property type="term" value="C:cytoplasm"/>
    <property type="evidence" value="ECO:0007669"/>
    <property type="project" value="TreeGrafter"/>
</dbReference>
<feature type="region of interest" description="Disordered" evidence="5">
    <location>
        <begin position="490"/>
        <end position="511"/>
    </location>
</feature>
<evidence type="ECO:0000313" key="7">
    <source>
        <dbReference type="EMBL" id="KAF2113305.1"/>
    </source>
</evidence>
<evidence type="ECO:0000256" key="5">
    <source>
        <dbReference type="SAM" id="MobiDB-lite"/>
    </source>
</evidence>
<gene>
    <name evidence="7" type="ORF">BDV96DRAFT_496236</name>
</gene>
<dbReference type="InterPro" id="IPR000719">
    <property type="entry name" value="Prot_kinase_dom"/>
</dbReference>
<keyword evidence="8" id="KW-1185">Reference proteome</keyword>
<dbReference type="GO" id="GO:0004713">
    <property type="term" value="F:protein tyrosine kinase activity"/>
    <property type="evidence" value="ECO:0007669"/>
    <property type="project" value="TreeGrafter"/>
</dbReference>
<dbReference type="EMBL" id="ML977328">
    <property type="protein sequence ID" value="KAF2113305.1"/>
    <property type="molecule type" value="Genomic_DNA"/>
</dbReference>
<dbReference type="CDD" id="cd00180">
    <property type="entry name" value="PKc"/>
    <property type="match status" value="1"/>
</dbReference>
<dbReference type="Proteomes" id="UP000799770">
    <property type="component" value="Unassembled WGS sequence"/>
</dbReference>
<dbReference type="AlphaFoldDB" id="A0A6A5Z1J4"/>
<dbReference type="InterPro" id="IPR050339">
    <property type="entry name" value="CC_SR_Kinase"/>
</dbReference>
<feature type="domain" description="Protein kinase" evidence="6">
    <location>
        <begin position="172"/>
        <end position="484"/>
    </location>
</feature>
<organism evidence="7 8">
    <name type="scientific">Lophiotrema nucula</name>
    <dbReference type="NCBI Taxonomy" id="690887"/>
    <lineage>
        <taxon>Eukaryota</taxon>
        <taxon>Fungi</taxon>
        <taxon>Dikarya</taxon>
        <taxon>Ascomycota</taxon>
        <taxon>Pezizomycotina</taxon>
        <taxon>Dothideomycetes</taxon>
        <taxon>Pleosporomycetidae</taxon>
        <taxon>Pleosporales</taxon>
        <taxon>Lophiotremataceae</taxon>
        <taxon>Lophiotrema</taxon>
    </lineage>
</organism>
<dbReference type="SMART" id="SM00220">
    <property type="entry name" value="S_TKc"/>
    <property type="match status" value="1"/>
</dbReference>
<reference evidence="7" key="1">
    <citation type="journal article" date="2020" name="Stud. Mycol.">
        <title>101 Dothideomycetes genomes: a test case for predicting lifestyles and emergence of pathogens.</title>
        <authorList>
            <person name="Haridas S."/>
            <person name="Albert R."/>
            <person name="Binder M."/>
            <person name="Bloem J."/>
            <person name="Labutti K."/>
            <person name="Salamov A."/>
            <person name="Andreopoulos B."/>
            <person name="Baker S."/>
            <person name="Barry K."/>
            <person name="Bills G."/>
            <person name="Bluhm B."/>
            <person name="Cannon C."/>
            <person name="Castanera R."/>
            <person name="Culley D."/>
            <person name="Daum C."/>
            <person name="Ezra D."/>
            <person name="Gonzalez J."/>
            <person name="Henrissat B."/>
            <person name="Kuo A."/>
            <person name="Liang C."/>
            <person name="Lipzen A."/>
            <person name="Lutzoni F."/>
            <person name="Magnuson J."/>
            <person name="Mondo S."/>
            <person name="Nolan M."/>
            <person name="Ohm R."/>
            <person name="Pangilinan J."/>
            <person name="Park H.-J."/>
            <person name="Ramirez L."/>
            <person name="Alfaro M."/>
            <person name="Sun H."/>
            <person name="Tritt A."/>
            <person name="Yoshinaga Y."/>
            <person name="Zwiers L.-H."/>
            <person name="Turgeon B."/>
            <person name="Goodwin S."/>
            <person name="Spatafora J."/>
            <person name="Crous P."/>
            <person name="Grigoriev I."/>
        </authorList>
    </citation>
    <scope>NUCLEOTIDE SEQUENCE</scope>
    <source>
        <strain evidence="7">CBS 627.86</strain>
    </source>
</reference>
<evidence type="ECO:0000259" key="6">
    <source>
        <dbReference type="PROSITE" id="PS50011"/>
    </source>
</evidence>
<keyword evidence="1" id="KW-0808">Transferase</keyword>
<evidence type="ECO:0000256" key="3">
    <source>
        <dbReference type="ARBA" id="ARBA00022777"/>
    </source>
</evidence>
<dbReference type="Gene3D" id="3.30.200.20">
    <property type="entry name" value="Phosphorylase Kinase, domain 1"/>
    <property type="match status" value="1"/>
</dbReference>
<dbReference type="SUPFAM" id="SSF56112">
    <property type="entry name" value="Protein kinase-like (PK-like)"/>
    <property type="match status" value="1"/>
</dbReference>
<accession>A0A6A5Z1J4</accession>
<protein>
    <submittedName>
        <fullName evidence="7">Kinase-like domain-containing protein</fullName>
    </submittedName>
</protein>
<dbReference type="OrthoDB" id="4062651at2759"/>
<dbReference type="GO" id="GO:0110031">
    <property type="term" value="P:negative regulation of G2/MI transition of meiotic cell cycle"/>
    <property type="evidence" value="ECO:0007669"/>
    <property type="project" value="TreeGrafter"/>
</dbReference>
<keyword evidence="3 7" id="KW-0418">Kinase</keyword>
<dbReference type="Pfam" id="PF00069">
    <property type="entry name" value="Pkinase"/>
    <property type="match status" value="1"/>
</dbReference>